<dbReference type="GO" id="GO:0071897">
    <property type="term" value="P:DNA biosynthetic process"/>
    <property type="evidence" value="ECO:0007669"/>
    <property type="project" value="UniProtKB-ARBA"/>
</dbReference>
<accession>A0A5E4N314</accession>
<dbReference type="SUPFAM" id="SSF56672">
    <property type="entry name" value="DNA/RNA polymerases"/>
    <property type="match status" value="1"/>
</dbReference>
<proteinExistence type="predicted"/>
<evidence type="ECO:0008006" key="3">
    <source>
        <dbReference type="Google" id="ProtNLM"/>
    </source>
</evidence>
<dbReference type="PANTHER" id="PTHR24559:SF444">
    <property type="entry name" value="REVERSE TRANSCRIPTASE DOMAIN-CONTAINING PROTEIN"/>
    <property type="match status" value="1"/>
</dbReference>
<dbReference type="PANTHER" id="PTHR24559">
    <property type="entry name" value="TRANSPOSON TY3-I GAG-POL POLYPROTEIN"/>
    <property type="match status" value="1"/>
</dbReference>
<evidence type="ECO:0000313" key="2">
    <source>
        <dbReference type="Proteomes" id="UP000325440"/>
    </source>
</evidence>
<dbReference type="EMBL" id="CABPRJ010001471">
    <property type="protein sequence ID" value="VVC38369.1"/>
    <property type="molecule type" value="Genomic_DNA"/>
</dbReference>
<organism evidence="1 2">
    <name type="scientific">Cinara cedri</name>
    <dbReference type="NCBI Taxonomy" id="506608"/>
    <lineage>
        <taxon>Eukaryota</taxon>
        <taxon>Metazoa</taxon>
        <taxon>Ecdysozoa</taxon>
        <taxon>Arthropoda</taxon>
        <taxon>Hexapoda</taxon>
        <taxon>Insecta</taxon>
        <taxon>Pterygota</taxon>
        <taxon>Neoptera</taxon>
        <taxon>Paraneoptera</taxon>
        <taxon>Hemiptera</taxon>
        <taxon>Sternorrhyncha</taxon>
        <taxon>Aphidomorpha</taxon>
        <taxon>Aphidoidea</taxon>
        <taxon>Aphididae</taxon>
        <taxon>Lachninae</taxon>
        <taxon>Cinara</taxon>
    </lineage>
</organism>
<dbReference type="OrthoDB" id="420169at2759"/>
<dbReference type="InterPro" id="IPR053134">
    <property type="entry name" value="RNA-dir_DNA_polymerase"/>
</dbReference>
<dbReference type="Proteomes" id="UP000325440">
    <property type="component" value="Unassembled WGS sequence"/>
</dbReference>
<dbReference type="Gene3D" id="3.10.10.10">
    <property type="entry name" value="HIV Type 1 Reverse Transcriptase, subunit A, domain 1"/>
    <property type="match status" value="1"/>
</dbReference>
<name>A0A5E4N314_9HEMI</name>
<dbReference type="AlphaFoldDB" id="A0A5E4N314"/>
<reference evidence="1 2" key="1">
    <citation type="submission" date="2019-08" db="EMBL/GenBank/DDBJ databases">
        <authorList>
            <person name="Alioto T."/>
            <person name="Alioto T."/>
            <person name="Gomez Garrido J."/>
        </authorList>
    </citation>
    <scope>NUCLEOTIDE SEQUENCE [LARGE SCALE GENOMIC DNA]</scope>
</reference>
<sequence length="219" mass="25103">MFTQTETQFSAVMYTKFRAEKLKNDQVTCRSPQTINNTIQFLLDSRSDLNLIKLSALKYDVLVYGKIIYQLKRITDQCVQTLGSAKIEVEIGNDSRTTEFHNFADLFFLEGDKITAITAVAHEIRTSDAVRPIHDKPYRLPAHHRQEMSNQMDVLERDGVIAPSDSPWNAPLLVVPKKPNINGKVKYWICVDFRRLNQVTIDDAFFLPNITDILDQLGK</sequence>
<keyword evidence="2" id="KW-1185">Reference proteome</keyword>
<protein>
    <recommendedName>
        <fullName evidence="3">Aspartic peptidase domain</fullName>
    </recommendedName>
</protein>
<evidence type="ECO:0000313" key="1">
    <source>
        <dbReference type="EMBL" id="VVC38369.1"/>
    </source>
</evidence>
<dbReference type="InterPro" id="IPR043502">
    <property type="entry name" value="DNA/RNA_pol_sf"/>
</dbReference>
<gene>
    <name evidence="1" type="ORF">CINCED_3A023152</name>
</gene>